<name>A0A0C3BI62_PILCF</name>
<keyword evidence="2" id="KW-0843">Virulence</keyword>
<dbReference type="STRING" id="765440.A0A0C3BI62"/>
<gene>
    <name evidence="4" type="ORF">PILCRDRAFT_5080</name>
</gene>
<dbReference type="Pfam" id="PF01476">
    <property type="entry name" value="LysM"/>
    <property type="match status" value="2"/>
</dbReference>
<dbReference type="AlphaFoldDB" id="A0A0C3BI62"/>
<dbReference type="CDD" id="cd00118">
    <property type="entry name" value="LysM"/>
    <property type="match status" value="1"/>
</dbReference>
<dbReference type="OrthoDB" id="5985073at2759"/>
<dbReference type="SMART" id="SM00257">
    <property type="entry name" value="LysM"/>
    <property type="match status" value="2"/>
</dbReference>
<dbReference type="Proteomes" id="UP000054166">
    <property type="component" value="Unassembled WGS sequence"/>
</dbReference>
<dbReference type="PANTHER" id="PTHR34997">
    <property type="entry name" value="AM15"/>
    <property type="match status" value="1"/>
</dbReference>
<dbReference type="PROSITE" id="PS51782">
    <property type="entry name" value="LYSM"/>
    <property type="match status" value="2"/>
</dbReference>
<sequence length="132" mass="13961">MAVISISSVVAKLDACQRTVHVEQGDTCDKIGADWSVSTYQIEHVNSDIIDANCDNLKIGEVLCLGIKGQDCKATYVVKAGDTCDNIVESEGISLATLLANNPNTGSDCFIHTGEVLCVADCEVYKTGGCTK</sequence>
<keyword evidence="5" id="KW-1185">Reference proteome</keyword>
<dbReference type="EMBL" id="KN832983">
    <property type="protein sequence ID" value="KIM85998.1"/>
    <property type="molecule type" value="Genomic_DNA"/>
</dbReference>
<evidence type="ECO:0000256" key="2">
    <source>
        <dbReference type="ARBA" id="ARBA00023026"/>
    </source>
</evidence>
<evidence type="ECO:0000256" key="1">
    <source>
        <dbReference type="ARBA" id="ARBA00022669"/>
    </source>
</evidence>
<proteinExistence type="predicted"/>
<evidence type="ECO:0000259" key="3">
    <source>
        <dbReference type="PROSITE" id="PS51782"/>
    </source>
</evidence>
<dbReference type="Gene3D" id="3.10.350.10">
    <property type="entry name" value="LysM domain"/>
    <property type="match status" value="2"/>
</dbReference>
<dbReference type="InterPro" id="IPR018392">
    <property type="entry name" value="LysM"/>
</dbReference>
<feature type="domain" description="LysM" evidence="3">
    <location>
        <begin position="74"/>
        <end position="119"/>
    </location>
</feature>
<dbReference type="GO" id="GO:0008061">
    <property type="term" value="F:chitin binding"/>
    <property type="evidence" value="ECO:0007669"/>
    <property type="project" value="UniProtKB-KW"/>
</dbReference>
<feature type="domain" description="LysM" evidence="3">
    <location>
        <begin position="18"/>
        <end position="65"/>
    </location>
</feature>
<reference evidence="4 5" key="1">
    <citation type="submission" date="2014-04" db="EMBL/GenBank/DDBJ databases">
        <authorList>
            <consortium name="DOE Joint Genome Institute"/>
            <person name="Kuo A."/>
            <person name="Tarkka M."/>
            <person name="Buscot F."/>
            <person name="Kohler A."/>
            <person name="Nagy L.G."/>
            <person name="Floudas D."/>
            <person name="Copeland A."/>
            <person name="Barry K.W."/>
            <person name="Cichocki N."/>
            <person name="Veneault-Fourrey C."/>
            <person name="LaButti K."/>
            <person name="Lindquist E.A."/>
            <person name="Lipzen A."/>
            <person name="Lundell T."/>
            <person name="Morin E."/>
            <person name="Murat C."/>
            <person name="Sun H."/>
            <person name="Tunlid A."/>
            <person name="Henrissat B."/>
            <person name="Grigoriev I.V."/>
            <person name="Hibbett D.S."/>
            <person name="Martin F."/>
            <person name="Nordberg H.P."/>
            <person name="Cantor M.N."/>
            <person name="Hua S.X."/>
        </authorList>
    </citation>
    <scope>NUCLEOTIDE SEQUENCE [LARGE SCALE GENOMIC DNA]</scope>
    <source>
        <strain evidence="4 5">F 1598</strain>
    </source>
</reference>
<dbReference type="PANTHER" id="PTHR34997:SF1">
    <property type="entry name" value="PEPTIDOGLYCAN-BINDING LYSIN DOMAIN"/>
    <property type="match status" value="1"/>
</dbReference>
<keyword evidence="1" id="KW-0147">Chitin-binding</keyword>
<accession>A0A0C3BI62</accession>
<dbReference type="SUPFAM" id="SSF54106">
    <property type="entry name" value="LysM domain"/>
    <property type="match status" value="2"/>
</dbReference>
<evidence type="ECO:0000313" key="4">
    <source>
        <dbReference type="EMBL" id="KIM85998.1"/>
    </source>
</evidence>
<dbReference type="InterPro" id="IPR052210">
    <property type="entry name" value="LysM1-like"/>
</dbReference>
<dbReference type="InParanoid" id="A0A0C3BI62"/>
<dbReference type="InterPro" id="IPR036779">
    <property type="entry name" value="LysM_dom_sf"/>
</dbReference>
<organism evidence="4 5">
    <name type="scientific">Piloderma croceum (strain F 1598)</name>
    <dbReference type="NCBI Taxonomy" id="765440"/>
    <lineage>
        <taxon>Eukaryota</taxon>
        <taxon>Fungi</taxon>
        <taxon>Dikarya</taxon>
        <taxon>Basidiomycota</taxon>
        <taxon>Agaricomycotina</taxon>
        <taxon>Agaricomycetes</taxon>
        <taxon>Agaricomycetidae</taxon>
        <taxon>Atheliales</taxon>
        <taxon>Atheliaceae</taxon>
        <taxon>Piloderma</taxon>
    </lineage>
</organism>
<evidence type="ECO:0000313" key="5">
    <source>
        <dbReference type="Proteomes" id="UP000054166"/>
    </source>
</evidence>
<reference evidence="5" key="2">
    <citation type="submission" date="2015-01" db="EMBL/GenBank/DDBJ databases">
        <title>Evolutionary Origins and Diversification of the Mycorrhizal Mutualists.</title>
        <authorList>
            <consortium name="DOE Joint Genome Institute"/>
            <consortium name="Mycorrhizal Genomics Consortium"/>
            <person name="Kohler A."/>
            <person name="Kuo A."/>
            <person name="Nagy L.G."/>
            <person name="Floudas D."/>
            <person name="Copeland A."/>
            <person name="Barry K.W."/>
            <person name="Cichocki N."/>
            <person name="Veneault-Fourrey C."/>
            <person name="LaButti K."/>
            <person name="Lindquist E.A."/>
            <person name="Lipzen A."/>
            <person name="Lundell T."/>
            <person name="Morin E."/>
            <person name="Murat C."/>
            <person name="Riley R."/>
            <person name="Ohm R."/>
            <person name="Sun H."/>
            <person name="Tunlid A."/>
            <person name="Henrissat B."/>
            <person name="Grigoriev I.V."/>
            <person name="Hibbett D.S."/>
            <person name="Martin F."/>
        </authorList>
    </citation>
    <scope>NUCLEOTIDE SEQUENCE [LARGE SCALE GENOMIC DNA]</scope>
    <source>
        <strain evidence="5">F 1598</strain>
    </source>
</reference>
<dbReference type="HOGENOM" id="CLU_010591_6_1_1"/>
<protein>
    <recommendedName>
        <fullName evidence="3">LysM domain-containing protein</fullName>
    </recommendedName>
</protein>